<reference evidence="1" key="1">
    <citation type="submission" date="2021-01" db="EMBL/GenBank/DDBJ databases">
        <authorList>
            <person name="Corre E."/>
            <person name="Pelletier E."/>
            <person name="Niang G."/>
            <person name="Scheremetjew M."/>
            <person name="Finn R."/>
            <person name="Kale V."/>
            <person name="Holt S."/>
            <person name="Cochrane G."/>
            <person name="Meng A."/>
            <person name="Brown T."/>
            <person name="Cohen L."/>
        </authorList>
    </citation>
    <scope>NUCLEOTIDE SEQUENCE</scope>
    <source>
        <strain evidence="1">ECT3854</strain>
    </source>
</reference>
<protein>
    <submittedName>
        <fullName evidence="1">Uncharacterized protein</fullName>
    </submittedName>
</protein>
<sequence>MLVNRQTDRQAISNHDVERGTPFLAMSLSMLSTRLRSLFWLLSSVTTGALTLMTSSRINGISRQELQDFLATPTNWPRIVASSHSVERVSNQVDTPLLPGEQVKEIFGFPPLLPLSVCWTCERNDDELLEFLAPEGLENVARNCRMVFNFQEEQTKAVMVTLTMEFDPLSPIAIAALPLLTADNGIAMKLMLPLVSTTGTNK</sequence>
<name>A0A7S1DB23_CYCTE</name>
<dbReference type="CDD" id="cd07812">
    <property type="entry name" value="SRPBCC"/>
    <property type="match status" value="1"/>
</dbReference>
<proteinExistence type="predicted"/>
<dbReference type="EMBL" id="HBFW01020313">
    <property type="protein sequence ID" value="CAD8942001.1"/>
    <property type="molecule type" value="Transcribed_RNA"/>
</dbReference>
<dbReference type="AlphaFoldDB" id="A0A7S1DB23"/>
<evidence type="ECO:0000313" key="1">
    <source>
        <dbReference type="EMBL" id="CAD8942001.1"/>
    </source>
</evidence>
<dbReference type="SUPFAM" id="SSF55961">
    <property type="entry name" value="Bet v1-like"/>
    <property type="match status" value="1"/>
</dbReference>
<accession>A0A7S1DB23</accession>
<gene>
    <name evidence="1" type="ORF">CTEN0397_LOCUS13067</name>
</gene>
<organism evidence="1">
    <name type="scientific">Cyclophora tenuis</name>
    <name type="common">Marine diatom</name>
    <dbReference type="NCBI Taxonomy" id="216820"/>
    <lineage>
        <taxon>Eukaryota</taxon>
        <taxon>Sar</taxon>
        <taxon>Stramenopiles</taxon>
        <taxon>Ochrophyta</taxon>
        <taxon>Bacillariophyta</taxon>
        <taxon>Fragilariophyceae</taxon>
        <taxon>Fragilariophycidae</taxon>
        <taxon>Cyclophorales</taxon>
        <taxon>Cyclophoraceae</taxon>
        <taxon>Cyclophora</taxon>
    </lineage>
</organism>